<dbReference type="InterPro" id="IPR009057">
    <property type="entry name" value="Homeodomain-like_sf"/>
</dbReference>
<dbReference type="InterPro" id="IPR020449">
    <property type="entry name" value="Tscrpt_reg_AraC-type_HTH"/>
</dbReference>
<keyword evidence="3" id="KW-0804">Transcription</keyword>
<evidence type="ECO:0000313" key="5">
    <source>
        <dbReference type="EMBL" id="ALL71020.1"/>
    </source>
</evidence>
<dbReference type="EMBL" id="CP012748">
    <property type="protein sequence ID" value="ALL71020.1"/>
    <property type="molecule type" value="Genomic_DNA"/>
</dbReference>
<name>A0A0P0RPR9_9BURK</name>
<keyword evidence="1" id="KW-0805">Transcription regulation</keyword>
<organism evidence="5 6">
    <name type="scientific">Paraburkholderia caribensis MBA4</name>
    <dbReference type="NCBI Taxonomy" id="1323664"/>
    <lineage>
        <taxon>Bacteria</taxon>
        <taxon>Pseudomonadati</taxon>
        <taxon>Pseudomonadota</taxon>
        <taxon>Betaproteobacteria</taxon>
        <taxon>Burkholderiales</taxon>
        <taxon>Burkholderiaceae</taxon>
        <taxon>Paraburkholderia</taxon>
    </lineage>
</organism>
<proteinExistence type="predicted"/>
<reference evidence="5 6" key="1">
    <citation type="journal article" date="2014" name="Genome Announc.">
        <title>Draft Genome Sequence of the Haloacid-Degrading Burkholderia caribensis Strain MBA4.</title>
        <authorList>
            <person name="Pan Y."/>
            <person name="Kong K.F."/>
            <person name="Tsang J.S."/>
        </authorList>
    </citation>
    <scope>NUCLEOTIDE SEQUENCE [LARGE SCALE GENOMIC DNA]</scope>
    <source>
        <strain evidence="5 6">MBA4</strain>
        <plasmid evidence="6">Plasmid</plasmid>
    </source>
</reference>
<dbReference type="GO" id="GO:0043565">
    <property type="term" value="F:sequence-specific DNA binding"/>
    <property type="evidence" value="ECO:0007669"/>
    <property type="project" value="InterPro"/>
</dbReference>
<geneLocation type="plasmid" evidence="6"/>
<dbReference type="Pfam" id="PF12833">
    <property type="entry name" value="HTH_18"/>
    <property type="match status" value="1"/>
</dbReference>
<evidence type="ECO:0000259" key="4">
    <source>
        <dbReference type="PROSITE" id="PS01124"/>
    </source>
</evidence>
<dbReference type="Gene3D" id="1.10.10.60">
    <property type="entry name" value="Homeodomain-like"/>
    <property type="match status" value="1"/>
</dbReference>
<dbReference type="AlphaFoldDB" id="A0A0P0RPR9"/>
<evidence type="ECO:0000313" key="6">
    <source>
        <dbReference type="Proteomes" id="UP000019146"/>
    </source>
</evidence>
<evidence type="ECO:0000256" key="3">
    <source>
        <dbReference type="ARBA" id="ARBA00023163"/>
    </source>
</evidence>
<evidence type="ECO:0000256" key="1">
    <source>
        <dbReference type="ARBA" id="ARBA00023015"/>
    </source>
</evidence>
<protein>
    <submittedName>
        <fullName evidence="5">Helix-turn-helix domain</fullName>
    </submittedName>
</protein>
<accession>A0A0P0RPR9</accession>
<dbReference type="PRINTS" id="PR00032">
    <property type="entry name" value="HTHARAC"/>
</dbReference>
<dbReference type="GO" id="GO:0003700">
    <property type="term" value="F:DNA-binding transcription factor activity"/>
    <property type="evidence" value="ECO:0007669"/>
    <property type="project" value="InterPro"/>
</dbReference>
<dbReference type="InterPro" id="IPR018060">
    <property type="entry name" value="HTH_AraC"/>
</dbReference>
<dbReference type="SUPFAM" id="SSF46689">
    <property type="entry name" value="Homeodomain-like"/>
    <property type="match status" value="1"/>
</dbReference>
<dbReference type="KEGG" id="bcai:K788_0002152"/>
<keyword evidence="5" id="KW-0614">Plasmid</keyword>
<gene>
    <name evidence="5" type="ORF">K788_0002152</name>
</gene>
<feature type="domain" description="HTH araC/xylS-type" evidence="4">
    <location>
        <begin position="1"/>
        <end position="34"/>
    </location>
</feature>
<keyword evidence="2" id="KW-0238">DNA-binding</keyword>
<evidence type="ECO:0000256" key="2">
    <source>
        <dbReference type="ARBA" id="ARBA00023125"/>
    </source>
</evidence>
<dbReference type="PROSITE" id="PS01124">
    <property type="entry name" value="HTH_ARAC_FAMILY_2"/>
    <property type="match status" value="1"/>
</dbReference>
<sequence>MLEIAFGLGFKSASVVTRAFRRAYGMAPQEYRALAGK</sequence>
<dbReference type="Proteomes" id="UP000019146">
    <property type="component" value="Plasmid unnamed"/>
</dbReference>